<proteinExistence type="predicted"/>
<dbReference type="EMBL" id="SJOI01000001">
    <property type="protein sequence ID" value="TCL03705.1"/>
    <property type="molecule type" value="Genomic_DNA"/>
</dbReference>
<reference evidence="1 2" key="1">
    <citation type="submission" date="2019-02" db="EMBL/GenBank/DDBJ databases">
        <title>Investigation of anaerobic lignin degradation for improved lignocellulosic biofuels.</title>
        <authorList>
            <person name="Deangelis K."/>
        </authorList>
    </citation>
    <scope>NUCLEOTIDE SEQUENCE [LARGE SCALE GENOMIC DNA]</scope>
    <source>
        <strain evidence="1 2">159R</strain>
    </source>
</reference>
<dbReference type="Pfam" id="PF05489">
    <property type="entry name" value="Phage_tail_X"/>
    <property type="match status" value="1"/>
</dbReference>
<name>A0A4R1N8N6_9GAMM</name>
<comment type="caution">
    <text evidence="1">The sequence shown here is derived from an EMBL/GenBank/DDBJ whole genome shotgun (WGS) entry which is preliminary data.</text>
</comment>
<gene>
    <name evidence="1" type="ORF">EZJ58_1783</name>
</gene>
<sequence>MKIFSLQGDTVDALCWRYYGRTQSMVEQVLVANPGLADLGVILPTGTPLELPDITAAAVCETYQLWD</sequence>
<evidence type="ECO:0000313" key="2">
    <source>
        <dbReference type="Proteomes" id="UP000294555"/>
    </source>
</evidence>
<keyword evidence="2" id="KW-1185">Reference proteome</keyword>
<organism evidence="1 2">
    <name type="scientific">Sodalis ligni</name>
    <dbReference type="NCBI Taxonomy" id="2697027"/>
    <lineage>
        <taxon>Bacteria</taxon>
        <taxon>Pseudomonadati</taxon>
        <taxon>Pseudomonadota</taxon>
        <taxon>Gammaproteobacteria</taxon>
        <taxon>Enterobacterales</taxon>
        <taxon>Bruguierivoracaceae</taxon>
        <taxon>Sodalis</taxon>
    </lineage>
</organism>
<evidence type="ECO:0000313" key="1">
    <source>
        <dbReference type="EMBL" id="TCL03705.1"/>
    </source>
</evidence>
<dbReference type="AlphaFoldDB" id="A0A4R1N8N6"/>
<dbReference type="RefSeq" id="WP_132922549.1">
    <property type="nucleotide sequence ID" value="NZ_SJOI01000001.1"/>
</dbReference>
<dbReference type="InterPro" id="IPR008861">
    <property type="entry name" value="GpX-like"/>
</dbReference>
<protein>
    <submittedName>
        <fullName evidence="1">Phage tail protein X</fullName>
    </submittedName>
</protein>
<dbReference type="OrthoDB" id="8759063at2"/>
<accession>A0A4R1N8N6</accession>
<dbReference type="Proteomes" id="UP000294555">
    <property type="component" value="Unassembled WGS sequence"/>
</dbReference>